<evidence type="ECO:0000259" key="6">
    <source>
        <dbReference type="Pfam" id="PF01276"/>
    </source>
</evidence>
<dbReference type="Pfam" id="PF01276">
    <property type="entry name" value="OKR_DC_1"/>
    <property type="match status" value="1"/>
</dbReference>
<keyword evidence="9" id="KW-1185">Reference proteome</keyword>
<proteinExistence type="inferred from homology"/>
<evidence type="ECO:0000313" key="8">
    <source>
        <dbReference type="EMBL" id="NMD99253.1"/>
    </source>
</evidence>
<comment type="cofactor">
    <cofactor evidence="1">
        <name>pyridoxal 5'-phosphate</name>
        <dbReference type="ChEBI" id="CHEBI:597326"/>
    </cofactor>
</comment>
<dbReference type="Proteomes" id="UP000543804">
    <property type="component" value="Unassembled WGS sequence"/>
</dbReference>
<dbReference type="Gene3D" id="3.90.100.10">
    <property type="entry name" value="Orn/Lys/Arg decarboxylase, C-terminal domain"/>
    <property type="match status" value="1"/>
</dbReference>
<keyword evidence="8" id="KW-0032">Aminotransferase</keyword>
<dbReference type="InterPro" id="IPR052357">
    <property type="entry name" value="Orn_Lys_Arg_decarboxylase-I"/>
</dbReference>
<dbReference type="RefSeq" id="WP_170077636.1">
    <property type="nucleotide sequence ID" value="NZ_JABAFA010000024.1"/>
</dbReference>
<evidence type="ECO:0000256" key="3">
    <source>
        <dbReference type="ARBA" id="ARBA00022793"/>
    </source>
</evidence>
<dbReference type="EMBL" id="JABAFA010000024">
    <property type="protein sequence ID" value="NMD99253.1"/>
    <property type="molecule type" value="Genomic_DNA"/>
</dbReference>
<name>A0A848B5Q7_9FIRM</name>
<dbReference type="SUPFAM" id="SSF55904">
    <property type="entry name" value="Ornithine decarboxylase C-terminal domain"/>
    <property type="match status" value="1"/>
</dbReference>
<accession>A0A848B5Q7</accession>
<evidence type="ECO:0000256" key="4">
    <source>
        <dbReference type="ARBA" id="ARBA00022898"/>
    </source>
</evidence>
<dbReference type="Gene3D" id="3.40.640.10">
    <property type="entry name" value="Type I PLP-dependent aspartate aminotransferase-like (Major domain)"/>
    <property type="match status" value="1"/>
</dbReference>
<dbReference type="InterPro" id="IPR036633">
    <property type="entry name" value="Prn/Lys/Arg_de-COase_C_sf"/>
</dbReference>
<dbReference type="InterPro" id="IPR008286">
    <property type="entry name" value="Prn/Lys/Arg_de-COase_C"/>
</dbReference>
<keyword evidence="3" id="KW-0210">Decarboxylase</keyword>
<dbReference type="Pfam" id="PF03711">
    <property type="entry name" value="OKR_DC_1_C"/>
    <property type="match status" value="1"/>
</dbReference>
<evidence type="ECO:0000256" key="5">
    <source>
        <dbReference type="ARBA" id="ARBA00023239"/>
    </source>
</evidence>
<feature type="domain" description="Orn/Lys/Arg decarboxylase C-terminal" evidence="7">
    <location>
        <begin position="385"/>
        <end position="482"/>
    </location>
</feature>
<keyword evidence="5" id="KW-0456">Lyase</keyword>
<protein>
    <submittedName>
        <fullName evidence="8">Aminotransferase class V-fold PLP-dependent enzyme</fullName>
    </submittedName>
</protein>
<comment type="caution">
    <text evidence="8">The sequence shown here is derived from an EMBL/GenBank/DDBJ whole genome shotgun (WGS) entry which is preliminary data.</text>
</comment>
<dbReference type="AlphaFoldDB" id="A0A848B5Q7"/>
<gene>
    <name evidence="8" type="ORF">HF878_07200</name>
</gene>
<dbReference type="InterPro" id="IPR015424">
    <property type="entry name" value="PyrdxlP-dep_Trfase"/>
</dbReference>
<keyword evidence="8" id="KW-0808">Transferase</keyword>
<dbReference type="GO" id="GO:0008483">
    <property type="term" value="F:transaminase activity"/>
    <property type="evidence" value="ECO:0007669"/>
    <property type="project" value="UniProtKB-KW"/>
</dbReference>
<keyword evidence="4" id="KW-0663">Pyridoxal phosphate</keyword>
<evidence type="ECO:0000256" key="1">
    <source>
        <dbReference type="ARBA" id="ARBA00001933"/>
    </source>
</evidence>
<evidence type="ECO:0000259" key="7">
    <source>
        <dbReference type="Pfam" id="PF03711"/>
    </source>
</evidence>
<dbReference type="InterPro" id="IPR015421">
    <property type="entry name" value="PyrdxlP-dep_Trfase_major"/>
</dbReference>
<comment type="similarity">
    <text evidence="2">Belongs to the Orn/Lys/Arg decarboxylase class-I family.</text>
</comment>
<feature type="domain" description="Orn/Lys/Arg decarboxylases family 1 pyridoxal-P attachment site" evidence="6">
    <location>
        <begin position="20"/>
        <end position="323"/>
    </location>
</feature>
<dbReference type="SUPFAM" id="SSF53383">
    <property type="entry name" value="PLP-dependent transferases"/>
    <property type="match status" value="1"/>
</dbReference>
<dbReference type="InterPro" id="IPR000310">
    <property type="entry name" value="Orn/Lys/Arg_deCO2ase_major_dom"/>
</dbReference>
<dbReference type="GO" id="GO:0016831">
    <property type="term" value="F:carboxy-lyase activity"/>
    <property type="evidence" value="ECO:0007669"/>
    <property type="project" value="UniProtKB-KW"/>
</dbReference>
<dbReference type="PANTHER" id="PTHR43277:SF4">
    <property type="entry name" value="ARGININE DECARBOXYLASE"/>
    <property type="match status" value="1"/>
</dbReference>
<evidence type="ECO:0000313" key="9">
    <source>
        <dbReference type="Proteomes" id="UP000543804"/>
    </source>
</evidence>
<organism evidence="8 9">
    <name type="scientific">Selenomonas bovis</name>
    <dbReference type="NCBI Taxonomy" id="416586"/>
    <lineage>
        <taxon>Bacteria</taxon>
        <taxon>Bacillati</taxon>
        <taxon>Bacillota</taxon>
        <taxon>Negativicutes</taxon>
        <taxon>Selenomonadales</taxon>
        <taxon>Selenomonadaceae</taxon>
        <taxon>Selenomonas</taxon>
    </lineage>
</organism>
<reference evidence="8 9" key="1">
    <citation type="submission" date="2020-04" db="EMBL/GenBank/DDBJ databases">
        <authorList>
            <person name="Hitch T.C.A."/>
            <person name="Wylensek D."/>
            <person name="Clavel T."/>
        </authorList>
    </citation>
    <scope>NUCLEOTIDE SEQUENCE [LARGE SCALE GENOMIC DNA]</scope>
    <source>
        <strain evidence="8 9">PG-130-P53-12</strain>
    </source>
</reference>
<dbReference type="PANTHER" id="PTHR43277">
    <property type="entry name" value="ARGININE DECARBOXYLASE"/>
    <property type="match status" value="1"/>
</dbReference>
<evidence type="ECO:0000256" key="2">
    <source>
        <dbReference type="ARBA" id="ARBA00010671"/>
    </source>
</evidence>
<sequence>MSGKIAEAAGDLEKRQRRAPIPEAMRAYAGDGALAFHTPGHKQGLGAHPLLRALITPEGLREEVSLMEELDDLHEPTMCIKEAEMLAAELYGADHAYLMVNGTTGAIHAMLLGTLSPGDVVLVPRNAHRSLIGGLVLAGAQPVYLQPEFDAAYGIPMGVAPETVRRALTAHPEARAVALVYPTYYGVTTDLAAIAAMAHARGALLLVDEAHGAHLRFSDALPPQAIDCGADAAAQSTHKLLGAMTQGSLLLTRGPRIDAERLREAASLLQTTSPNQLLMASIDIARLQMAEQGRALVGRAVRLAGDLRRAVREIPGLKTFDAAAMTRPGASGLDVTKVTVSVRGLGLTGVEAEQLLRHTYKVQCELSDAENLLFIISYADTEREVARLAEALRALAREHARTPGKREMPALPPVPETACAPRAAFFAAKERVPFDTAAGRIAAEQVMFYPPGVPLLAPGDRVRQAAIDYIRAMQRAGRKVVGPEDPQLRTLKVLREERERI</sequence>